<evidence type="ECO:0000313" key="1">
    <source>
        <dbReference type="EMBL" id="BAU18753.1"/>
    </source>
</evidence>
<dbReference type="EMBL" id="AP014598">
    <property type="protein sequence ID" value="BAU18753.1"/>
    <property type="molecule type" value="Genomic_DNA"/>
</dbReference>
<reference evidence="1 3" key="1">
    <citation type="journal article" date="2016" name="DNA Res.">
        <title>The complete genome sequencing of Prevotella intermedia strain OMA14 and a subsequent fine-scale, intra-species genomic comparison reveal an unusual amplification of conjugative and mobile transposons and identify a novel Prevotella-lineage-specific repeat.</title>
        <authorList>
            <person name="Naito M."/>
            <person name="Ogura Y."/>
            <person name="Itoh T."/>
            <person name="Shoji M."/>
            <person name="Okamoto M."/>
            <person name="Hayashi T."/>
            <person name="Nakayama K."/>
        </authorList>
    </citation>
    <scope>NUCLEOTIDE SEQUENCE [LARGE SCALE GENOMIC DNA]</scope>
    <source>
        <strain evidence="1 3">OMA14</strain>
    </source>
</reference>
<proteinExistence type="predicted"/>
<accession>A0A0T7ANY3</accession>
<protein>
    <submittedName>
        <fullName evidence="1">Uncharacterized protein</fullName>
    </submittedName>
</protein>
<evidence type="ECO:0000313" key="3">
    <source>
        <dbReference type="Proteomes" id="UP000217431"/>
    </source>
</evidence>
<dbReference type="AlphaFoldDB" id="A0A0T7ANY3"/>
<gene>
    <name evidence="1" type="ORF">PIOMA14_II_0248</name>
    <name evidence="2" type="ORF">PIOMA14_II_0504</name>
</gene>
<dbReference type="Proteomes" id="UP000217431">
    <property type="component" value="Chromosome II"/>
</dbReference>
<dbReference type="EMBL" id="AP014598">
    <property type="protein sequence ID" value="BAU19009.1"/>
    <property type="molecule type" value="Genomic_DNA"/>
</dbReference>
<organism evidence="1 3">
    <name type="scientific">Prevotella intermedia</name>
    <dbReference type="NCBI Taxonomy" id="28131"/>
    <lineage>
        <taxon>Bacteria</taxon>
        <taxon>Pseudomonadati</taxon>
        <taxon>Bacteroidota</taxon>
        <taxon>Bacteroidia</taxon>
        <taxon>Bacteroidales</taxon>
        <taxon>Prevotellaceae</taxon>
        <taxon>Prevotella</taxon>
    </lineage>
</organism>
<name>A0A0T7ANY3_PREIN</name>
<evidence type="ECO:0000313" key="2">
    <source>
        <dbReference type="EMBL" id="BAU19009.1"/>
    </source>
</evidence>
<sequence>MPFLIVQRYNGSRSALQGQVLRMERRISTVGFFFFKSVLSSSISVRSYSSLPTLQGRTAV</sequence>